<feature type="compositionally biased region" description="Low complexity" evidence="1">
    <location>
        <begin position="136"/>
        <end position="164"/>
    </location>
</feature>
<evidence type="ECO:0000313" key="2">
    <source>
        <dbReference type="EMBL" id="ESO94536.1"/>
    </source>
</evidence>
<organism evidence="2 3">
    <name type="scientific">Lottia gigantea</name>
    <name type="common">Giant owl limpet</name>
    <dbReference type="NCBI Taxonomy" id="225164"/>
    <lineage>
        <taxon>Eukaryota</taxon>
        <taxon>Metazoa</taxon>
        <taxon>Spiralia</taxon>
        <taxon>Lophotrochozoa</taxon>
        <taxon>Mollusca</taxon>
        <taxon>Gastropoda</taxon>
        <taxon>Patellogastropoda</taxon>
        <taxon>Lottioidea</taxon>
        <taxon>Lottiidae</taxon>
        <taxon>Lottia</taxon>
    </lineage>
</organism>
<reference evidence="2 3" key="1">
    <citation type="journal article" date="2013" name="Nature">
        <title>Insights into bilaterian evolution from three spiralian genomes.</title>
        <authorList>
            <person name="Simakov O."/>
            <person name="Marletaz F."/>
            <person name="Cho S.J."/>
            <person name="Edsinger-Gonzales E."/>
            <person name="Havlak P."/>
            <person name="Hellsten U."/>
            <person name="Kuo D.H."/>
            <person name="Larsson T."/>
            <person name="Lv J."/>
            <person name="Arendt D."/>
            <person name="Savage R."/>
            <person name="Osoegawa K."/>
            <person name="de Jong P."/>
            <person name="Grimwood J."/>
            <person name="Chapman J.A."/>
            <person name="Shapiro H."/>
            <person name="Aerts A."/>
            <person name="Otillar R.P."/>
            <person name="Terry A.Y."/>
            <person name="Boore J.L."/>
            <person name="Grigoriev I.V."/>
            <person name="Lindberg D.R."/>
            <person name="Seaver E.C."/>
            <person name="Weisblat D.A."/>
            <person name="Putnam N.H."/>
            <person name="Rokhsar D.S."/>
        </authorList>
    </citation>
    <scope>NUCLEOTIDE SEQUENCE [LARGE SCALE GENOMIC DNA]</scope>
</reference>
<evidence type="ECO:0000256" key="1">
    <source>
        <dbReference type="SAM" id="MobiDB-lite"/>
    </source>
</evidence>
<name>V4ALR7_LOTGI</name>
<accession>V4ALR7</accession>
<dbReference type="STRING" id="225164.V4ALR7"/>
<dbReference type="EMBL" id="KB201802">
    <property type="protein sequence ID" value="ESO94536.1"/>
    <property type="molecule type" value="Genomic_DNA"/>
</dbReference>
<evidence type="ECO:0000313" key="3">
    <source>
        <dbReference type="Proteomes" id="UP000030746"/>
    </source>
</evidence>
<proteinExistence type="predicted"/>
<dbReference type="KEGG" id="lgi:LOTGIDRAFT_161236"/>
<dbReference type="HOGENOM" id="CLU_1257321_0_0_1"/>
<feature type="region of interest" description="Disordered" evidence="1">
    <location>
        <begin position="53"/>
        <end position="84"/>
    </location>
</feature>
<dbReference type="GeneID" id="20238648"/>
<keyword evidence="3" id="KW-1185">Reference proteome</keyword>
<dbReference type="OMA" id="QPESQPM"/>
<gene>
    <name evidence="2" type="ORF">LOTGIDRAFT_161236</name>
</gene>
<sequence>MAKHAIAAIELFKCVILTIKSEVKGPYNVFTNFDVGKVCHFWCPKEMKSNNIPSTSLSVSPTTTPSTFPSTSPTTSPSTSPITSPTTSPTTFFYHQSNYILQLPVQLHSPTTSSINIYYQSNYILLLPVQPLLPQVHQHPPNTSPSRTTNTITTVNTSPISPSNIRTTSLLPVRGHPLVPALQPPSTSPAISPTPPASPFNNKPTTSPIAPQFPTSSSST</sequence>
<protein>
    <submittedName>
        <fullName evidence="2">Uncharacterized protein</fullName>
    </submittedName>
</protein>
<dbReference type="AlphaFoldDB" id="V4ALR7"/>
<feature type="region of interest" description="Disordered" evidence="1">
    <location>
        <begin position="136"/>
        <end position="220"/>
    </location>
</feature>
<feature type="compositionally biased region" description="Polar residues" evidence="1">
    <location>
        <begin position="200"/>
        <end position="220"/>
    </location>
</feature>
<dbReference type="CTD" id="20238648"/>
<feature type="compositionally biased region" description="Pro residues" evidence="1">
    <location>
        <begin position="182"/>
        <end position="198"/>
    </location>
</feature>
<dbReference type="Proteomes" id="UP000030746">
    <property type="component" value="Unassembled WGS sequence"/>
</dbReference>
<dbReference type="RefSeq" id="XP_009054815.1">
    <property type="nucleotide sequence ID" value="XM_009056567.1"/>
</dbReference>